<dbReference type="EMBL" id="FNSO01000004">
    <property type="protein sequence ID" value="SED08007.1"/>
    <property type="molecule type" value="Genomic_DNA"/>
</dbReference>
<protein>
    <submittedName>
        <fullName evidence="1">Uncharacterized protein</fullName>
    </submittedName>
</protein>
<evidence type="ECO:0000313" key="1">
    <source>
        <dbReference type="EMBL" id="SED08007.1"/>
    </source>
</evidence>
<proteinExistence type="predicted"/>
<dbReference type="Proteomes" id="UP000199622">
    <property type="component" value="Unassembled WGS sequence"/>
</dbReference>
<name>A0A1H4XR19_9PSEU</name>
<organism evidence="1 2">
    <name type="scientific">Amycolatopsis tolypomycina</name>
    <dbReference type="NCBI Taxonomy" id="208445"/>
    <lineage>
        <taxon>Bacteria</taxon>
        <taxon>Bacillati</taxon>
        <taxon>Actinomycetota</taxon>
        <taxon>Actinomycetes</taxon>
        <taxon>Pseudonocardiales</taxon>
        <taxon>Pseudonocardiaceae</taxon>
        <taxon>Amycolatopsis</taxon>
    </lineage>
</organism>
<reference evidence="2" key="1">
    <citation type="submission" date="2016-10" db="EMBL/GenBank/DDBJ databases">
        <authorList>
            <person name="Varghese N."/>
            <person name="Submissions S."/>
        </authorList>
    </citation>
    <scope>NUCLEOTIDE SEQUENCE [LARGE SCALE GENOMIC DNA]</scope>
    <source>
        <strain evidence="2">DSM 44544</strain>
    </source>
</reference>
<dbReference type="RefSeq" id="WP_091314125.1">
    <property type="nucleotide sequence ID" value="NZ_FNSO01000004.1"/>
</dbReference>
<keyword evidence="2" id="KW-1185">Reference proteome</keyword>
<dbReference type="AlphaFoldDB" id="A0A1H4XR19"/>
<dbReference type="STRING" id="208445.SAMN04489727_6318"/>
<evidence type="ECO:0000313" key="2">
    <source>
        <dbReference type="Proteomes" id="UP000199622"/>
    </source>
</evidence>
<gene>
    <name evidence="1" type="ORF">SAMN04489727_6318</name>
</gene>
<accession>A0A1H4XR19</accession>
<dbReference type="OrthoDB" id="5493436at2"/>
<sequence>MKHSRTAIWVSAGAVAATGVVALVLLLLPGAAGKPEQPDSTELDLSADLGQFAQRMSAESGYTPPSPAERRAIGDGVRLVLDGKPLDAKETLAAVGYTLHNRVDTATKRTFSEVSESTDSARGWGRILIDTADAARLAIEVPHPKADLGSEQLGAGLFRQVPGSVLVIAGAHRRAAPDKQADMAHTNESVFETVHELLVQRKVPVMQLHGFRNETAPDSDVVVSAGPHLHSPYAEKAAQRLKDAGLSVCLSWVTGCEGLEATTNVQAKWVAEHGGDFVHVEVSQDTRFTAEASERVVSALARQAAGR</sequence>